<keyword evidence="4" id="KW-0547">Nucleotide-binding</keyword>
<dbReference type="Gene3D" id="3.40.50.300">
    <property type="entry name" value="P-loop containing nucleotide triphosphate hydrolases"/>
    <property type="match status" value="1"/>
</dbReference>
<evidence type="ECO:0000256" key="2">
    <source>
        <dbReference type="ARBA" id="ARBA00011903"/>
    </source>
</evidence>
<evidence type="ECO:0000256" key="5">
    <source>
        <dbReference type="ARBA" id="ARBA00022777"/>
    </source>
</evidence>
<dbReference type="Pfam" id="PF13614">
    <property type="entry name" value="AAA_31"/>
    <property type="match status" value="1"/>
</dbReference>
<keyword evidence="6" id="KW-0067">ATP-binding</keyword>
<dbReference type="InterPro" id="IPR025669">
    <property type="entry name" value="AAA_dom"/>
</dbReference>
<feature type="coiled-coil region" evidence="9">
    <location>
        <begin position="417"/>
        <end position="451"/>
    </location>
</feature>
<dbReference type="AlphaFoldDB" id="A0A5B9MKX3"/>
<keyword evidence="3 13" id="KW-0808">Transferase</keyword>
<evidence type="ECO:0000256" key="6">
    <source>
        <dbReference type="ARBA" id="ARBA00022840"/>
    </source>
</evidence>
<evidence type="ECO:0000256" key="1">
    <source>
        <dbReference type="ARBA" id="ARBA00007316"/>
    </source>
</evidence>
<evidence type="ECO:0000256" key="7">
    <source>
        <dbReference type="ARBA" id="ARBA00023137"/>
    </source>
</evidence>
<dbReference type="InterPro" id="IPR027417">
    <property type="entry name" value="P-loop_NTPase"/>
</dbReference>
<comment type="similarity">
    <text evidence="1">Belongs to the CpsD/CapB family.</text>
</comment>
<feature type="region of interest" description="Disordered" evidence="10">
    <location>
        <begin position="791"/>
        <end position="874"/>
    </location>
</feature>
<evidence type="ECO:0000256" key="9">
    <source>
        <dbReference type="SAM" id="Coils"/>
    </source>
</evidence>
<sequence>MIAEQTSTPTSQRRSRQIAATGSTQPLDVLGALWRYRWAVILPAFLFGVVGFLVYLRTPETFRSSTRLMVESNRPPIFDALTGEVVGGVPDIEVLQAQLFSDTVATMAFNDPDMAPHREFYGNSIERFIVEVQEQLELEPEVTDVKTAQSLITLLHFDSGSTEQCEAAIKAYSKALQEYYDQRHQTAQADLTRLINVAMTSIGPKLSQLEQRYSEFRRDAPLTWDADGRAQNPHREQQQFLTKRRSSQYEELRREQEVLKSMEEVAKQTKDPRIALNVMSQLLGVKVSAVGDAREPDPLIGDSLLAEIDLEKKLLPLIVAKNQNVSQFGPSHPTVKALDQELETTREELLRLVREQADRITKLRREWFEDLGDPVERAKETVQAVVYSHRAKVAMLEGFIKELDEQIATEKVAAAEISRFELENEAMIREMEQYRQLMQQLEENLGKAKLSDDESVTQVVELMKPTKAYLVGPSILKLGGLGTLLGLMLGGGLALLLEKNANTFRDPEEICSMLGVAILTHIPFFRGKRRKTKKGEIDPYKTLSTDLTVVHQPASSAAEAIRALRTSVFFDTNNIDGGKVIQITSPLPGDGKSTIACNLACSIAQSGKRVLAIDCDLRRPQLTDNFDCDNKLGLTNVLNGECEPLDAAHATPLPKLSIMPCGPIPSNPAEALSLPVMNELLEVLREQYDYIILDTPPLLVVTDPSITASMADALILTLRIRRKSKPNAREALNILNGVGANVLGVVINNSDEANASDGYRGYGYYKYGRYGGYYRRNGQASGTSVAVTSNNSIRVSRSAPTNPAGGPSGKGAASGVKNGTASSRGAVASQGRPYSSGGSGTLLVDPPSQPAKPQSGGDPGGSQGASSVEPKFDD</sequence>
<dbReference type="KEGG" id="smam:Mal15_36320"/>
<evidence type="ECO:0000256" key="4">
    <source>
        <dbReference type="ARBA" id="ARBA00022741"/>
    </source>
</evidence>
<dbReference type="PANTHER" id="PTHR32309:SF13">
    <property type="entry name" value="FERRIC ENTEROBACTIN TRANSPORT PROTEIN FEPE"/>
    <property type="match status" value="1"/>
</dbReference>
<feature type="coiled-coil region" evidence="9">
    <location>
        <begin position="335"/>
        <end position="366"/>
    </location>
</feature>
<evidence type="ECO:0000256" key="8">
    <source>
        <dbReference type="ARBA" id="ARBA00051245"/>
    </source>
</evidence>
<dbReference type="GO" id="GO:0005524">
    <property type="term" value="F:ATP binding"/>
    <property type="evidence" value="ECO:0007669"/>
    <property type="project" value="UniProtKB-KW"/>
</dbReference>
<evidence type="ECO:0000256" key="11">
    <source>
        <dbReference type="SAM" id="Phobius"/>
    </source>
</evidence>
<reference evidence="13 14" key="1">
    <citation type="submission" date="2019-02" db="EMBL/GenBank/DDBJ databases">
        <title>Planctomycetal bacteria perform biofilm scaping via a novel small molecule.</title>
        <authorList>
            <person name="Jeske O."/>
            <person name="Boedeker C."/>
            <person name="Wiegand S."/>
            <person name="Breitling P."/>
            <person name="Kallscheuer N."/>
            <person name="Jogler M."/>
            <person name="Rohde M."/>
            <person name="Petersen J."/>
            <person name="Medema M.H."/>
            <person name="Surup F."/>
            <person name="Jogler C."/>
        </authorList>
    </citation>
    <scope>NUCLEOTIDE SEQUENCE [LARGE SCALE GENOMIC DNA]</scope>
    <source>
        <strain evidence="13 14">Mal15</strain>
    </source>
</reference>
<dbReference type="EC" id="2.7.10.2" evidence="2"/>
<dbReference type="NCBIfam" id="TIGR01007">
    <property type="entry name" value="eps_fam"/>
    <property type="match status" value="1"/>
</dbReference>
<organism evidence="13 14">
    <name type="scientific">Stieleria maiorica</name>
    <dbReference type="NCBI Taxonomy" id="2795974"/>
    <lineage>
        <taxon>Bacteria</taxon>
        <taxon>Pseudomonadati</taxon>
        <taxon>Planctomycetota</taxon>
        <taxon>Planctomycetia</taxon>
        <taxon>Pirellulales</taxon>
        <taxon>Pirellulaceae</taxon>
        <taxon>Stieleria</taxon>
    </lineage>
</organism>
<keyword evidence="11" id="KW-1133">Transmembrane helix</keyword>
<evidence type="ECO:0000259" key="12">
    <source>
        <dbReference type="Pfam" id="PF13614"/>
    </source>
</evidence>
<dbReference type="EMBL" id="CP036264">
    <property type="protein sequence ID" value="QEF99567.1"/>
    <property type="molecule type" value="Genomic_DNA"/>
</dbReference>
<feature type="transmembrane region" description="Helical" evidence="11">
    <location>
        <begin position="36"/>
        <end position="56"/>
    </location>
</feature>
<evidence type="ECO:0000313" key="13">
    <source>
        <dbReference type="EMBL" id="QEF99567.1"/>
    </source>
</evidence>
<keyword evidence="14" id="KW-1185">Reference proteome</keyword>
<feature type="domain" description="AAA" evidence="12">
    <location>
        <begin position="579"/>
        <end position="720"/>
    </location>
</feature>
<dbReference type="Proteomes" id="UP000321353">
    <property type="component" value="Chromosome"/>
</dbReference>
<dbReference type="CDD" id="cd05387">
    <property type="entry name" value="BY-kinase"/>
    <property type="match status" value="1"/>
</dbReference>
<feature type="compositionally biased region" description="Polar residues" evidence="10">
    <location>
        <begin position="791"/>
        <end position="801"/>
    </location>
</feature>
<proteinExistence type="inferred from homology"/>
<evidence type="ECO:0000256" key="3">
    <source>
        <dbReference type="ARBA" id="ARBA00022679"/>
    </source>
</evidence>
<name>A0A5B9MKX3_9BACT</name>
<dbReference type="PANTHER" id="PTHR32309">
    <property type="entry name" value="TYROSINE-PROTEIN KINASE"/>
    <property type="match status" value="1"/>
</dbReference>
<comment type="catalytic activity">
    <reaction evidence="8">
        <text>L-tyrosyl-[protein] + ATP = O-phospho-L-tyrosyl-[protein] + ADP + H(+)</text>
        <dbReference type="Rhea" id="RHEA:10596"/>
        <dbReference type="Rhea" id="RHEA-COMP:10136"/>
        <dbReference type="Rhea" id="RHEA-COMP:20101"/>
        <dbReference type="ChEBI" id="CHEBI:15378"/>
        <dbReference type="ChEBI" id="CHEBI:30616"/>
        <dbReference type="ChEBI" id="CHEBI:46858"/>
        <dbReference type="ChEBI" id="CHEBI:61978"/>
        <dbReference type="ChEBI" id="CHEBI:456216"/>
        <dbReference type="EC" id="2.7.10.2"/>
    </reaction>
</comment>
<keyword evidence="5 13" id="KW-0418">Kinase</keyword>
<keyword evidence="11" id="KW-0472">Membrane</keyword>
<dbReference type="InterPro" id="IPR050445">
    <property type="entry name" value="Bact_polysacc_biosynth/exp"/>
</dbReference>
<accession>A0A5B9MKX3</accession>
<dbReference type="InterPro" id="IPR005702">
    <property type="entry name" value="Wzc-like_C"/>
</dbReference>
<keyword evidence="11" id="KW-0812">Transmembrane</keyword>
<evidence type="ECO:0000313" key="14">
    <source>
        <dbReference type="Proteomes" id="UP000321353"/>
    </source>
</evidence>
<dbReference type="SUPFAM" id="SSF52540">
    <property type="entry name" value="P-loop containing nucleoside triphosphate hydrolases"/>
    <property type="match status" value="1"/>
</dbReference>
<keyword evidence="7" id="KW-0829">Tyrosine-protein kinase</keyword>
<dbReference type="RefSeq" id="WP_147868945.1">
    <property type="nucleotide sequence ID" value="NZ_CP036264.1"/>
</dbReference>
<keyword evidence="9" id="KW-0175">Coiled coil</keyword>
<dbReference type="GO" id="GO:0005886">
    <property type="term" value="C:plasma membrane"/>
    <property type="evidence" value="ECO:0007669"/>
    <property type="project" value="TreeGrafter"/>
</dbReference>
<dbReference type="GO" id="GO:0004715">
    <property type="term" value="F:non-membrane spanning protein tyrosine kinase activity"/>
    <property type="evidence" value="ECO:0007669"/>
    <property type="project" value="UniProtKB-EC"/>
</dbReference>
<feature type="region of interest" description="Disordered" evidence="10">
    <location>
        <begin position="224"/>
        <end position="248"/>
    </location>
</feature>
<evidence type="ECO:0000256" key="10">
    <source>
        <dbReference type="SAM" id="MobiDB-lite"/>
    </source>
</evidence>
<gene>
    <name evidence="13" type="primary">ywqD_2</name>
    <name evidence="13" type="ORF">Mal15_36320</name>
</gene>
<protein>
    <recommendedName>
        <fullName evidence="2">non-specific protein-tyrosine kinase</fullName>
        <ecNumber evidence="2">2.7.10.2</ecNumber>
    </recommendedName>
</protein>